<reference evidence="2 3" key="1">
    <citation type="submission" date="2018-08" db="EMBL/GenBank/DDBJ databases">
        <title>Bacillus jemisoniae sp. nov., Bacillus chryseoplanitiae sp. nov., Bacillus resnikiae sp. nov., and Bacillus frankliniae sp. nov., isolated from Viking spacecraft and associated surfaces.</title>
        <authorList>
            <person name="Seuylemezian A."/>
            <person name="Vaishampayan P."/>
        </authorList>
    </citation>
    <scope>NUCLEOTIDE SEQUENCE [LARGE SCALE GENOMIC DNA]</scope>
    <source>
        <strain evidence="2 3">JJ-247</strain>
    </source>
</reference>
<evidence type="ECO:0000313" key="3">
    <source>
        <dbReference type="Proteomes" id="UP000265816"/>
    </source>
</evidence>
<keyword evidence="1" id="KW-0812">Transmembrane</keyword>
<feature type="transmembrane region" description="Helical" evidence="1">
    <location>
        <begin position="7"/>
        <end position="33"/>
    </location>
</feature>
<proteinExistence type="predicted"/>
<accession>A0A398BDH7</accession>
<evidence type="ECO:0000313" key="2">
    <source>
        <dbReference type="EMBL" id="RID88309.1"/>
    </source>
</evidence>
<feature type="transmembrane region" description="Helical" evidence="1">
    <location>
        <begin position="82"/>
        <end position="100"/>
    </location>
</feature>
<protein>
    <submittedName>
        <fullName evidence="2">Uncharacterized protein</fullName>
    </submittedName>
</protein>
<keyword evidence="3" id="KW-1185">Reference proteome</keyword>
<keyword evidence="1" id="KW-0472">Membrane</keyword>
<gene>
    <name evidence="2" type="ORF">D1970_02095</name>
</gene>
<comment type="caution">
    <text evidence="2">The sequence shown here is derived from an EMBL/GenBank/DDBJ whole genome shotgun (WGS) entry which is preliminary data.</text>
</comment>
<dbReference type="AlphaFoldDB" id="A0A398BDH7"/>
<name>A0A398BDH7_9BACI</name>
<feature type="transmembrane region" description="Helical" evidence="1">
    <location>
        <begin position="142"/>
        <end position="161"/>
    </location>
</feature>
<feature type="transmembrane region" description="Helical" evidence="1">
    <location>
        <begin position="53"/>
        <end position="73"/>
    </location>
</feature>
<keyword evidence="1" id="KW-1133">Transmembrane helix</keyword>
<feature type="transmembrane region" description="Helical" evidence="1">
    <location>
        <begin position="106"/>
        <end position="127"/>
    </location>
</feature>
<organism evidence="2 3">
    <name type="scientific">Mesobacillus zeae</name>
    <dbReference type="NCBI Taxonomy" id="1917180"/>
    <lineage>
        <taxon>Bacteria</taxon>
        <taxon>Bacillati</taxon>
        <taxon>Bacillota</taxon>
        <taxon>Bacilli</taxon>
        <taxon>Bacillales</taxon>
        <taxon>Bacillaceae</taxon>
        <taxon>Mesobacillus</taxon>
    </lineage>
</organism>
<dbReference type="EMBL" id="QWVT01000007">
    <property type="protein sequence ID" value="RID88309.1"/>
    <property type="molecule type" value="Genomic_DNA"/>
</dbReference>
<sequence length="228" mass="25718">MLLYIIIVPFLLSFSIFFLSPLAYLAMLLPAGLLMGLLYGNKENLNEIFQTRYLPVYLPIFLVTGTAAVLMLITKGFLGHDYWLAFILLTFPFLPSSVISALNGEILNVFLVPFFYYLFTLLGFIIFERQRKDRVIFDKKQVLIGTGAIVLFLGISGGVMWERSKTVLPPSYGFGYEKGYSSVDLGPYDVTNKKNKLAKLNGSSSLVILYFLSFKLSCRIIGKKDYSC</sequence>
<evidence type="ECO:0000256" key="1">
    <source>
        <dbReference type="SAM" id="Phobius"/>
    </source>
</evidence>
<dbReference type="Proteomes" id="UP000265816">
    <property type="component" value="Unassembled WGS sequence"/>
</dbReference>